<sequence length="64" mass="7194">MPWLDPSNNVIITPRTAACQWSAAGKTRRDRRAAKAIDGIISVRKIFCAGTTRREREHDLRTSA</sequence>
<protein>
    <submittedName>
        <fullName evidence="1">Uncharacterized protein</fullName>
    </submittedName>
</protein>
<dbReference type="Proteomes" id="UP000006462">
    <property type="component" value="Unassembled WGS sequence"/>
</dbReference>
<reference evidence="1 2" key="1">
    <citation type="submission" date="2009-12" db="EMBL/GenBank/DDBJ databases">
        <authorList>
            <person name="Shrivastava S."/>
            <person name="Madupu R."/>
            <person name="Durkin A.S."/>
            <person name="Torralba M."/>
            <person name="Methe B."/>
            <person name="Sutton G.G."/>
            <person name="Strausberg R.L."/>
            <person name="Nelson K.E."/>
        </authorList>
    </citation>
    <scope>NUCLEOTIDE SEQUENCE [LARGE SCALE GENOMIC DNA]</scope>
    <source>
        <strain evidence="1 2">W5455</strain>
    </source>
</reference>
<proteinExistence type="predicted"/>
<name>A0ABP2HTY4_9BACT</name>
<evidence type="ECO:0000313" key="1">
    <source>
        <dbReference type="EMBL" id="EFB90476.1"/>
    </source>
</evidence>
<comment type="caution">
    <text evidence="1">The sequence shown here is derived from an EMBL/GenBank/DDBJ whole genome shotgun (WGS) entry which is preliminary data.</text>
</comment>
<gene>
    <name evidence="1" type="ORF">HMPREF7215_2112</name>
</gene>
<organism evidence="1 2">
    <name type="scientific">Pyramidobacter piscolens W5455</name>
    <dbReference type="NCBI Taxonomy" id="352165"/>
    <lineage>
        <taxon>Bacteria</taxon>
        <taxon>Thermotogati</taxon>
        <taxon>Synergistota</taxon>
        <taxon>Synergistia</taxon>
        <taxon>Synergistales</taxon>
        <taxon>Dethiosulfovibrionaceae</taxon>
        <taxon>Pyramidobacter</taxon>
    </lineage>
</organism>
<accession>A0ABP2HTY4</accession>
<dbReference type="EMBL" id="ADFP01000079">
    <property type="protein sequence ID" value="EFB90476.1"/>
    <property type="molecule type" value="Genomic_DNA"/>
</dbReference>
<evidence type="ECO:0000313" key="2">
    <source>
        <dbReference type="Proteomes" id="UP000006462"/>
    </source>
</evidence>
<keyword evidence="2" id="KW-1185">Reference proteome</keyword>